<comment type="subcellular location">
    <subcellularLocation>
        <location evidence="1">Membrane</location>
        <topology evidence="1">Single-pass membrane protein</topology>
    </subcellularLocation>
</comment>
<comment type="caution">
    <text evidence="8">The sequence shown here is derived from an EMBL/GenBank/DDBJ whole genome shotgun (WGS) entry which is preliminary data.</text>
</comment>
<dbReference type="InterPro" id="IPR004864">
    <property type="entry name" value="LEA_2"/>
</dbReference>
<evidence type="ECO:0000256" key="2">
    <source>
        <dbReference type="ARBA" id="ARBA00022692"/>
    </source>
</evidence>
<proteinExistence type="predicted"/>
<organism evidence="8 9">
    <name type="scientific">Cuscuta australis</name>
    <dbReference type="NCBI Taxonomy" id="267555"/>
    <lineage>
        <taxon>Eukaryota</taxon>
        <taxon>Viridiplantae</taxon>
        <taxon>Streptophyta</taxon>
        <taxon>Embryophyta</taxon>
        <taxon>Tracheophyta</taxon>
        <taxon>Spermatophyta</taxon>
        <taxon>Magnoliopsida</taxon>
        <taxon>eudicotyledons</taxon>
        <taxon>Gunneridae</taxon>
        <taxon>Pentapetalae</taxon>
        <taxon>asterids</taxon>
        <taxon>lamiids</taxon>
        <taxon>Solanales</taxon>
        <taxon>Convolvulaceae</taxon>
        <taxon>Cuscuteae</taxon>
        <taxon>Cuscuta</taxon>
        <taxon>Cuscuta subgen. Grammica</taxon>
        <taxon>Cuscuta sect. Cleistogrammica</taxon>
    </lineage>
</organism>
<protein>
    <recommendedName>
        <fullName evidence="7">Late embryogenesis abundant protein LEA-2 subgroup domain-containing protein</fullName>
    </recommendedName>
</protein>
<dbReference type="Proteomes" id="UP000249390">
    <property type="component" value="Unassembled WGS sequence"/>
</dbReference>
<dbReference type="EMBL" id="NQVE01000215">
    <property type="protein sequence ID" value="RAL37509.1"/>
    <property type="molecule type" value="Genomic_DNA"/>
</dbReference>
<accession>A0A328CZK7</accession>
<keyword evidence="9" id="KW-1185">Reference proteome</keyword>
<evidence type="ECO:0000256" key="5">
    <source>
        <dbReference type="SAM" id="MobiDB-lite"/>
    </source>
</evidence>
<dbReference type="GO" id="GO:0098542">
    <property type="term" value="P:defense response to other organism"/>
    <property type="evidence" value="ECO:0007669"/>
    <property type="project" value="InterPro"/>
</dbReference>
<evidence type="ECO:0000259" key="7">
    <source>
        <dbReference type="Pfam" id="PF03168"/>
    </source>
</evidence>
<evidence type="ECO:0000256" key="3">
    <source>
        <dbReference type="ARBA" id="ARBA00022989"/>
    </source>
</evidence>
<keyword evidence="4 6" id="KW-0472">Membrane</keyword>
<feature type="compositionally biased region" description="Low complexity" evidence="5">
    <location>
        <begin position="8"/>
        <end position="22"/>
    </location>
</feature>
<feature type="transmembrane region" description="Helical" evidence="6">
    <location>
        <begin position="30"/>
        <end position="56"/>
    </location>
</feature>
<feature type="region of interest" description="Disordered" evidence="5">
    <location>
        <begin position="1"/>
        <end position="22"/>
    </location>
</feature>
<evidence type="ECO:0000256" key="4">
    <source>
        <dbReference type="ARBA" id="ARBA00023136"/>
    </source>
</evidence>
<reference evidence="8 9" key="1">
    <citation type="submission" date="2018-06" db="EMBL/GenBank/DDBJ databases">
        <title>The Genome of Cuscuta australis (Dodder) Provides Insight into the Evolution of Plant Parasitism.</title>
        <authorList>
            <person name="Liu H."/>
        </authorList>
    </citation>
    <scope>NUCLEOTIDE SEQUENCE [LARGE SCALE GENOMIC DNA]</scope>
    <source>
        <strain evidence="9">cv. Yunnan</strain>
        <tissue evidence="8">Vines</tissue>
    </source>
</reference>
<evidence type="ECO:0000256" key="1">
    <source>
        <dbReference type="ARBA" id="ARBA00004167"/>
    </source>
</evidence>
<dbReference type="PANTHER" id="PTHR31415:SF130">
    <property type="entry name" value="NDR1_HIN1-LIKE PROTEIN 6"/>
    <property type="match status" value="1"/>
</dbReference>
<dbReference type="AlphaFoldDB" id="A0A328CZK7"/>
<dbReference type="GO" id="GO:0005886">
    <property type="term" value="C:plasma membrane"/>
    <property type="evidence" value="ECO:0007669"/>
    <property type="project" value="TreeGrafter"/>
</dbReference>
<evidence type="ECO:0000313" key="9">
    <source>
        <dbReference type="Proteomes" id="UP000249390"/>
    </source>
</evidence>
<name>A0A328CZK7_9ASTE</name>
<evidence type="ECO:0000313" key="8">
    <source>
        <dbReference type="EMBL" id="RAL37509.1"/>
    </source>
</evidence>
<gene>
    <name evidence="8" type="ORF">DM860_000203</name>
</gene>
<dbReference type="PANTHER" id="PTHR31415">
    <property type="entry name" value="OS05G0367900 PROTEIN"/>
    <property type="match status" value="1"/>
</dbReference>
<keyword evidence="3 6" id="KW-1133">Transmembrane helix</keyword>
<sequence length="213" mass="23923">MNNPPSNLQHKPLPPAAAHAPPQQQPRRSLLYFIALSFLVFIFVGGVIVLIVWLVARPHKPVYSVVGGAVHNYNLTADRDGRLTADFNFTVKAFNPSKRVSTHYEALNAQLFFGDEQIASSRAAAFRHPGRSVRYIPLFLPAKNVTLYGNTAKKFKRERSAGKVELVVKLKGRVRFQTGAWKSHHHRIKVTCKPAVMSYSSDSFNEVKCHVDF</sequence>
<dbReference type="GO" id="GO:0009506">
    <property type="term" value="C:plasmodesma"/>
    <property type="evidence" value="ECO:0007669"/>
    <property type="project" value="TreeGrafter"/>
</dbReference>
<feature type="domain" description="Late embryogenesis abundant protein LEA-2 subgroup" evidence="7">
    <location>
        <begin position="90"/>
        <end position="192"/>
    </location>
</feature>
<dbReference type="Pfam" id="PF03168">
    <property type="entry name" value="LEA_2"/>
    <property type="match status" value="1"/>
</dbReference>
<evidence type="ECO:0000256" key="6">
    <source>
        <dbReference type="SAM" id="Phobius"/>
    </source>
</evidence>
<dbReference type="InterPro" id="IPR044839">
    <property type="entry name" value="NDR1-like"/>
</dbReference>
<keyword evidence="2 6" id="KW-0812">Transmembrane</keyword>